<evidence type="ECO:0000256" key="1">
    <source>
        <dbReference type="SAM" id="MobiDB-lite"/>
    </source>
</evidence>
<keyword evidence="3" id="KW-0732">Signal</keyword>
<evidence type="ECO:0000313" key="6">
    <source>
        <dbReference type="Proteomes" id="UP000008281"/>
    </source>
</evidence>
<evidence type="ECO:0000256" key="3">
    <source>
        <dbReference type="SAM" id="SignalP"/>
    </source>
</evidence>
<dbReference type="HOGENOM" id="CLU_2361705_0_0_1"/>
<proteinExistence type="predicted"/>
<keyword evidence="6" id="KW-1185">Reference proteome</keyword>
<feature type="transmembrane region" description="Helical" evidence="2">
    <location>
        <begin position="34"/>
        <end position="58"/>
    </location>
</feature>
<dbReference type="GeneID" id="9818148"/>
<keyword evidence="2" id="KW-0812">Transmembrane</keyword>
<dbReference type="AlphaFoldDB" id="E3LJC9"/>
<gene>
    <name evidence="4" type="ORF">CRE_08683</name>
    <name evidence="5" type="ORF">GCK72_019869</name>
</gene>
<evidence type="ECO:0000313" key="5">
    <source>
        <dbReference type="EMBL" id="KAF1753313.1"/>
    </source>
</evidence>
<name>E3LJC9_CAERE</name>
<dbReference type="Proteomes" id="UP000008281">
    <property type="component" value="Unassembled WGS sequence"/>
</dbReference>
<feature type="region of interest" description="Disordered" evidence="1">
    <location>
        <begin position="76"/>
        <end position="96"/>
    </location>
</feature>
<dbReference type="InParanoid" id="E3LJC9"/>
<reference evidence="4" key="1">
    <citation type="submission" date="2007-07" db="EMBL/GenBank/DDBJ databases">
        <title>PCAP assembly of the Caenorhabditis remanei genome.</title>
        <authorList>
            <consortium name="The Caenorhabditis remanei Sequencing Consortium"/>
            <person name="Wilson R.K."/>
        </authorList>
    </citation>
    <scope>NUCLEOTIDE SEQUENCE [LARGE SCALE GENOMIC DNA]</scope>
    <source>
        <strain evidence="4">PB4641</strain>
    </source>
</reference>
<keyword evidence="2" id="KW-1133">Transmembrane helix</keyword>
<feature type="signal peptide" evidence="3">
    <location>
        <begin position="1"/>
        <end position="24"/>
    </location>
</feature>
<feature type="chain" id="PRO_5036280815" evidence="3">
    <location>
        <begin position="25"/>
        <end position="96"/>
    </location>
</feature>
<evidence type="ECO:0000256" key="2">
    <source>
        <dbReference type="SAM" id="Phobius"/>
    </source>
</evidence>
<reference evidence="5 7" key="2">
    <citation type="submission" date="2019-12" db="EMBL/GenBank/DDBJ databases">
        <title>Chromosome-level assembly of the Caenorhabditis remanei genome.</title>
        <authorList>
            <person name="Teterina A.A."/>
            <person name="Willis J.H."/>
            <person name="Phillips P.C."/>
        </authorList>
    </citation>
    <scope>NUCLEOTIDE SEQUENCE [LARGE SCALE GENOMIC DNA]</scope>
    <source>
        <strain evidence="5 7">PX506</strain>
        <tissue evidence="5">Whole organism</tissue>
    </source>
</reference>
<dbReference type="EMBL" id="DS268409">
    <property type="protein sequence ID" value="EFO95055.1"/>
    <property type="molecule type" value="Genomic_DNA"/>
</dbReference>
<dbReference type="EMBL" id="WUAV01000005">
    <property type="protein sequence ID" value="KAF1753313.1"/>
    <property type="molecule type" value="Genomic_DNA"/>
</dbReference>
<protein>
    <submittedName>
        <fullName evidence="4">Uncharacterized protein</fullName>
    </submittedName>
</protein>
<evidence type="ECO:0000313" key="7">
    <source>
        <dbReference type="Proteomes" id="UP000483820"/>
    </source>
</evidence>
<dbReference type="KEGG" id="crq:GCK72_019869"/>
<evidence type="ECO:0000313" key="4">
    <source>
        <dbReference type="EMBL" id="EFO95055.1"/>
    </source>
</evidence>
<dbReference type="Proteomes" id="UP000483820">
    <property type="component" value="Chromosome V"/>
</dbReference>
<keyword evidence="2" id="KW-0472">Membrane</keyword>
<dbReference type="CTD" id="9818148"/>
<dbReference type="RefSeq" id="XP_003116159.1">
    <property type="nucleotide sequence ID" value="XM_003116111.1"/>
</dbReference>
<sequence>MIGALIVLALPFIMICLMLSMSSGLNREAYLKIIIVYMCGYLLQGCIILLSFLINFIYRCYLFKAMIRAEGFEMEGWNADDDDDESDDSSDGNHEE</sequence>
<accession>E3LJC9</accession>
<feature type="compositionally biased region" description="Acidic residues" evidence="1">
    <location>
        <begin position="78"/>
        <end position="90"/>
    </location>
</feature>
<organism evidence="6">
    <name type="scientific">Caenorhabditis remanei</name>
    <name type="common">Caenorhabditis vulgaris</name>
    <dbReference type="NCBI Taxonomy" id="31234"/>
    <lineage>
        <taxon>Eukaryota</taxon>
        <taxon>Metazoa</taxon>
        <taxon>Ecdysozoa</taxon>
        <taxon>Nematoda</taxon>
        <taxon>Chromadorea</taxon>
        <taxon>Rhabditida</taxon>
        <taxon>Rhabditina</taxon>
        <taxon>Rhabditomorpha</taxon>
        <taxon>Rhabditoidea</taxon>
        <taxon>Rhabditidae</taxon>
        <taxon>Peloderinae</taxon>
        <taxon>Caenorhabditis</taxon>
    </lineage>
</organism>